<dbReference type="KEGG" id="nzl:D0T92_04060"/>
<evidence type="ECO:0000313" key="1">
    <source>
        <dbReference type="EMBL" id="QEY25794.1"/>
    </source>
</evidence>
<gene>
    <name evidence="1" type="primary">mobC</name>
    <name evidence="1" type="ORF">D0T92_04060</name>
</gene>
<keyword evidence="2" id="KW-1185">Reference proteome</keyword>
<dbReference type="AlphaFoldDB" id="A0A5J6PU04"/>
<accession>A0A5J6PU04</accession>
<protein>
    <submittedName>
        <fullName evidence="1">Plasmid mobilization relaxosome protein MobC</fullName>
    </submittedName>
</protein>
<name>A0A5J6PU04_9NEIS</name>
<proteinExistence type="predicted"/>
<dbReference type="RefSeq" id="WP_151050459.1">
    <property type="nucleotide sequence ID" value="NZ_CP031700.1"/>
</dbReference>
<sequence>MSKKIDVYGLSDAEIKTLREIAYKLYGKASVSLLAKKLLQKKLQAAAEPEPIQLPPPKCQKRITLRLPDKDRAYLEAAADKRRGTINDVARDIIQSHISHHPILSAFETDTLSQSNYQLVMIGRNLNQIARRLNAGENVSLNSQQIGELKKFIDAHVGKVNHVLQTNRRRKRE</sequence>
<dbReference type="Proteomes" id="UP000325713">
    <property type="component" value="Chromosome"/>
</dbReference>
<dbReference type="OrthoDB" id="9789818at2"/>
<reference evidence="1 2" key="1">
    <citation type="submission" date="2018-08" db="EMBL/GenBank/DDBJ databases">
        <title>Neisseria zalophi ATCC BAA-2455 complete genome.</title>
        <authorList>
            <person name="Veseli I.A."/>
            <person name="Buttler R."/>
            <person name="Mascarenhas dos Santos A.C."/>
            <person name="Pombert J.-F."/>
        </authorList>
    </citation>
    <scope>NUCLEOTIDE SEQUENCE [LARGE SCALE GENOMIC DNA]</scope>
    <source>
        <strain evidence="1 2">ATCC BAA-2455</strain>
    </source>
</reference>
<organism evidence="1 2">
    <name type="scientific">Neisseria zalophi</name>
    <dbReference type="NCBI Taxonomy" id="640030"/>
    <lineage>
        <taxon>Bacteria</taxon>
        <taxon>Pseudomonadati</taxon>
        <taxon>Pseudomonadota</taxon>
        <taxon>Betaproteobacteria</taxon>
        <taxon>Neisseriales</taxon>
        <taxon>Neisseriaceae</taxon>
        <taxon>Neisseria</taxon>
    </lineage>
</organism>
<dbReference type="EMBL" id="CP031700">
    <property type="protein sequence ID" value="QEY25794.1"/>
    <property type="molecule type" value="Genomic_DNA"/>
</dbReference>
<evidence type="ECO:0000313" key="2">
    <source>
        <dbReference type="Proteomes" id="UP000325713"/>
    </source>
</evidence>